<protein>
    <submittedName>
        <fullName evidence="1">Uncharacterized protein</fullName>
    </submittedName>
</protein>
<keyword evidence="2" id="KW-1185">Reference proteome</keyword>
<evidence type="ECO:0000313" key="1">
    <source>
        <dbReference type="EMBL" id="KAH7979362.1"/>
    </source>
</evidence>
<accession>A0ACB8DXN1</accession>
<organism evidence="1 2">
    <name type="scientific">Dermacentor silvarum</name>
    <name type="common">Tick</name>
    <dbReference type="NCBI Taxonomy" id="543639"/>
    <lineage>
        <taxon>Eukaryota</taxon>
        <taxon>Metazoa</taxon>
        <taxon>Ecdysozoa</taxon>
        <taxon>Arthropoda</taxon>
        <taxon>Chelicerata</taxon>
        <taxon>Arachnida</taxon>
        <taxon>Acari</taxon>
        <taxon>Parasitiformes</taxon>
        <taxon>Ixodida</taxon>
        <taxon>Ixodoidea</taxon>
        <taxon>Ixodidae</taxon>
        <taxon>Rhipicephalinae</taxon>
        <taxon>Dermacentor</taxon>
    </lineage>
</organism>
<comment type="caution">
    <text evidence="1">The sequence shown here is derived from an EMBL/GenBank/DDBJ whole genome shotgun (WGS) entry which is preliminary data.</text>
</comment>
<dbReference type="EMBL" id="CM023470">
    <property type="protein sequence ID" value="KAH7979362.1"/>
    <property type="molecule type" value="Genomic_DNA"/>
</dbReference>
<gene>
    <name evidence="1" type="ORF">HPB49_009234</name>
</gene>
<reference evidence="1" key="1">
    <citation type="submission" date="2020-05" db="EMBL/GenBank/DDBJ databases">
        <title>Large-scale comparative analyses of tick genomes elucidate their genetic diversity and vector capacities.</title>
        <authorList>
            <person name="Jia N."/>
            <person name="Wang J."/>
            <person name="Shi W."/>
            <person name="Du L."/>
            <person name="Sun Y."/>
            <person name="Zhan W."/>
            <person name="Jiang J."/>
            <person name="Wang Q."/>
            <person name="Zhang B."/>
            <person name="Ji P."/>
            <person name="Sakyi L.B."/>
            <person name="Cui X."/>
            <person name="Yuan T."/>
            <person name="Jiang B."/>
            <person name="Yang W."/>
            <person name="Lam T.T.-Y."/>
            <person name="Chang Q."/>
            <person name="Ding S."/>
            <person name="Wang X."/>
            <person name="Zhu J."/>
            <person name="Ruan X."/>
            <person name="Zhao L."/>
            <person name="Wei J."/>
            <person name="Que T."/>
            <person name="Du C."/>
            <person name="Cheng J."/>
            <person name="Dai P."/>
            <person name="Han X."/>
            <person name="Huang E."/>
            <person name="Gao Y."/>
            <person name="Liu J."/>
            <person name="Shao H."/>
            <person name="Ye R."/>
            <person name="Li L."/>
            <person name="Wei W."/>
            <person name="Wang X."/>
            <person name="Wang C."/>
            <person name="Yang T."/>
            <person name="Huo Q."/>
            <person name="Li W."/>
            <person name="Guo W."/>
            <person name="Chen H."/>
            <person name="Zhou L."/>
            <person name="Ni X."/>
            <person name="Tian J."/>
            <person name="Zhou Y."/>
            <person name="Sheng Y."/>
            <person name="Liu T."/>
            <person name="Pan Y."/>
            <person name="Xia L."/>
            <person name="Li J."/>
            <person name="Zhao F."/>
            <person name="Cao W."/>
        </authorList>
    </citation>
    <scope>NUCLEOTIDE SEQUENCE</scope>
    <source>
        <strain evidence="1">Dsil-2018</strain>
    </source>
</reference>
<proteinExistence type="predicted"/>
<name>A0ACB8DXN1_DERSI</name>
<sequence length="163" mass="17991">MRLHLRQSRPFSKTCVLSSGAAVVLDEIKLRESVDFNKSTLNFDGFVNCGGHSGEQVAADHALVIMFIPFFHRWVQPVASFATRGAAPGFELAKIVIESVLKLERYGATIIAFVSDGTGNRPTWSHVGILASCHNQSTRFRTRPLKTDVLFTSRATFHILSSV</sequence>
<evidence type="ECO:0000313" key="2">
    <source>
        <dbReference type="Proteomes" id="UP000821865"/>
    </source>
</evidence>
<dbReference type="Proteomes" id="UP000821865">
    <property type="component" value="Chromosome 1"/>
</dbReference>